<evidence type="ECO:0000259" key="2">
    <source>
        <dbReference type="PROSITE" id="PS50801"/>
    </source>
</evidence>
<name>A0ABV8GNQ2_9ACTN</name>
<gene>
    <name evidence="3" type="ORF">ACFOY2_49965</name>
</gene>
<accession>A0ABV8GNQ2</accession>
<keyword evidence="1" id="KW-0812">Transmembrane</keyword>
<evidence type="ECO:0000313" key="3">
    <source>
        <dbReference type="EMBL" id="MFC4015418.1"/>
    </source>
</evidence>
<feature type="domain" description="STAS" evidence="2">
    <location>
        <begin position="1"/>
        <end position="105"/>
    </location>
</feature>
<reference evidence="4" key="1">
    <citation type="journal article" date="2019" name="Int. J. Syst. Evol. Microbiol.">
        <title>The Global Catalogue of Microorganisms (GCM) 10K type strain sequencing project: providing services to taxonomists for standard genome sequencing and annotation.</title>
        <authorList>
            <consortium name="The Broad Institute Genomics Platform"/>
            <consortium name="The Broad Institute Genome Sequencing Center for Infectious Disease"/>
            <person name="Wu L."/>
            <person name="Ma J."/>
        </authorList>
    </citation>
    <scope>NUCLEOTIDE SEQUENCE [LARGE SCALE GENOMIC DNA]</scope>
    <source>
        <strain evidence="4">TBRC 1276</strain>
    </source>
</reference>
<keyword evidence="1" id="KW-1133">Transmembrane helix</keyword>
<dbReference type="CDD" id="cd07043">
    <property type="entry name" value="STAS_anti-anti-sigma_factors"/>
    <property type="match status" value="1"/>
</dbReference>
<proteinExistence type="predicted"/>
<dbReference type="EMBL" id="JBHSBI010000044">
    <property type="protein sequence ID" value="MFC4015418.1"/>
    <property type="molecule type" value="Genomic_DNA"/>
</dbReference>
<organism evidence="3 4">
    <name type="scientific">Nonomuraea purpurea</name>
    <dbReference type="NCBI Taxonomy" id="1849276"/>
    <lineage>
        <taxon>Bacteria</taxon>
        <taxon>Bacillati</taxon>
        <taxon>Actinomycetota</taxon>
        <taxon>Actinomycetes</taxon>
        <taxon>Streptosporangiales</taxon>
        <taxon>Streptosporangiaceae</taxon>
        <taxon>Nonomuraea</taxon>
    </lineage>
</organism>
<feature type="transmembrane region" description="Helical" evidence="1">
    <location>
        <begin position="82"/>
        <end position="99"/>
    </location>
</feature>
<evidence type="ECO:0000256" key="1">
    <source>
        <dbReference type="SAM" id="Phobius"/>
    </source>
</evidence>
<dbReference type="RefSeq" id="WP_379535233.1">
    <property type="nucleotide sequence ID" value="NZ_JBHSBI010000044.1"/>
</dbReference>
<dbReference type="PROSITE" id="PS50801">
    <property type="entry name" value="STAS"/>
    <property type="match status" value="1"/>
</dbReference>
<evidence type="ECO:0000313" key="4">
    <source>
        <dbReference type="Proteomes" id="UP001595851"/>
    </source>
</evidence>
<dbReference type="PANTHER" id="PTHR33495">
    <property type="entry name" value="ANTI-SIGMA FACTOR ANTAGONIST TM_1081-RELATED-RELATED"/>
    <property type="match status" value="1"/>
</dbReference>
<dbReference type="InterPro" id="IPR002645">
    <property type="entry name" value="STAS_dom"/>
</dbReference>
<keyword evidence="1" id="KW-0472">Membrane</keyword>
<protein>
    <submittedName>
        <fullName evidence="3">STAS domain-containing protein</fullName>
    </submittedName>
</protein>
<sequence>MTTRVSDDVTVVGIAGELDFATAAPLSTLVKAVIPDAGRRVVLDLSGISFCDMSGLRALRVCGETAHASGVALELIGLPARMLWLLTISGLMPVFAPFISTRRQP</sequence>
<dbReference type="Pfam" id="PF13466">
    <property type="entry name" value="STAS_2"/>
    <property type="match status" value="1"/>
</dbReference>
<dbReference type="InterPro" id="IPR036513">
    <property type="entry name" value="STAS_dom_sf"/>
</dbReference>
<dbReference type="SUPFAM" id="SSF52091">
    <property type="entry name" value="SpoIIaa-like"/>
    <property type="match status" value="1"/>
</dbReference>
<dbReference type="PANTHER" id="PTHR33495:SF2">
    <property type="entry name" value="ANTI-SIGMA FACTOR ANTAGONIST TM_1081-RELATED"/>
    <property type="match status" value="1"/>
</dbReference>
<dbReference type="Proteomes" id="UP001595851">
    <property type="component" value="Unassembled WGS sequence"/>
</dbReference>
<dbReference type="Gene3D" id="3.30.750.24">
    <property type="entry name" value="STAS domain"/>
    <property type="match status" value="1"/>
</dbReference>
<dbReference type="InterPro" id="IPR058548">
    <property type="entry name" value="MlaB-like_STAS"/>
</dbReference>
<comment type="caution">
    <text evidence="3">The sequence shown here is derived from an EMBL/GenBank/DDBJ whole genome shotgun (WGS) entry which is preliminary data.</text>
</comment>
<keyword evidence="4" id="KW-1185">Reference proteome</keyword>